<sequence length="1880" mass="215392">MDDSSDESMDSVESHHTERQEKLGFKPQSEIWCNKHLPYADKLDDESQKMLREIKTCLGKAVALREMNPGIGIYTSKLMAYIKMYGLKFSKEDHIKFIKLFLELICIPYLETTKLAKFCVVLTQLFAKPHLISPDDLQVDWRPLYNLSKIIFNKNCNKGVMYRFYSKKNRKSGESTEMSMMVSLAKQYGFDPTPLLDNKDTSLEANLQYVIQCCAYYFPKETTQEILNELYPQLEPLDTGKDCAVFDLLGIFLNPYEGHELWLEDFMKLWNMYHNPSWNVDIMNLMASTASHNIGRIDWEPHLPVMFTRILRSVDLPVVYKNIGSSRSQSLWTSSVSMWIVSILGPKSSGQKYLDKFMGTIESYLHPANSGKWVHLLSDILVQLVKYFEGRLIAERYRKPSWMRRVPEEHQLTEECITNFVVSMKPVAFQVMYSRVGTNDVGKVFKLLADLRPEMIIPGVIERVYATLDSLTEPHKLTAALQCFVSVARPLVSGHNGYTEGRTHVIPILMATLPGIDPNDFKKTSVVLQFLTSFALMVPIVDCSKASLYYSDLTEEETLICEQTADLEDFVLQFLDKIFVLIDSSSVESIRMEQSDSDNIRSKMEAIAEALIQSSAHGILAQCSDEIKKSAARKVELFIKSHLFEPKVAGLLAGCLVRIMSRICGDFFLKSLVPYLIDTLQKYFNDHEDIACVEKQSDEVQYYLILLMNTMRGDPRVFVHYIDDIIPIIDQVSKFKCKLANKKAGSMILNIMSNVGTLQTLDILSSPEIVTKPLAEFLPIRHWGEKMKPQDRIVWYMPNEDCRKVCEKLIHRYLPPILAAFEKHITGEVPMERDDILRDVTMVTSLIRCNNLLPVWNEEPLKLASSAIDGYTADVTLGFDDLAITMPDGRNVRLTIIETLSKLQKKIMECSEDDIKSLRAIISLWDKVHICRHYNTAFDTQMKNYMATKNFQNYKLTMHRRNLRAVAAMRVLMQQDCRDELRRTKFTATHREIMHNLLTLSTSKYSTIRSMAQGRLFNLFSIYAFSYRCIVDELVSYLRLDSNEHHDAFKGALYILNGQRRMRLIVKQDWECVEKLWLTLLQSTLSEKPSVVKLLDIVMDAINNEFPTLIIELTIPNKIVEQALDILPTGITLTPKDIAEGQDRLIARNGVNKKRYESILNAIVQTVKDNSLHWRYNLMASTMIFNLVHPETKYPEIVARYVVNNLISDSLEERKLAVRTMTYIMTQIKREHKKITYNPFSIAGMEVPSTKLLPGYRADNAWLQYDVERAPKNQSDWDAPRYLHRGQGYFGWKPVFQMYAPSAQQPPLDRTAADMTGIEAAVYAFFIDPANVEKLVTFWSLEEKKGRDKFNRSRFFLIKSLCSSFGDAFHPSFLSHLPRLIAAKECESNHRCAAEIMAGFMKGTKHWPYDKTQKLFDALQPLIRDALNHVTNETDAFWGTCFATAAETIDPMRQYWLYEVLLENPLRETTSFIDCSRIYCLQGPFNQHVWRMNSIAKRLLDYLRPYFVHPFQNVRERLGSILINIFEADLTFPGGNEPHCPRMRDFIQEILPQLQILYNEYPKINDKSQAGNTNEPAGTEDGGNNGVIKQADTEYEVAVRLFKTISHWVIGVLNRTTNGNQPEYFELLPFACRLEKCEQDTELQVICTSLLAMLSQALTLPECMGASLAKINDVSRMSSWSARLAVVDVLQVLVFNNMSIVLSRLEWVDVVQEIVLRLLEDTVLEVREKAAQVLGGLLHCSFLPATDKLLELFKKKCRTKVVKSSRRVVAATCAVEATMAEASIAESREANAVRVRHTGVLGLCAFISAYPYDIPDFVPDVFEHLGAHLNDPQPIPSTIRKTVGDFKRTHHDNWATHQLKFTEDQLAVLSDLTVPPSYYA</sequence>
<feature type="region of interest" description="Disordered" evidence="9">
    <location>
        <begin position="1"/>
        <end position="23"/>
    </location>
</feature>
<evidence type="ECO:0000256" key="8">
    <source>
        <dbReference type="ARBA" id="ARBA00023242"/>
    </source>
</evidence>
<feature type="region of interest" description="Disordered" evidence="9">
    <location>
        <begin position="1567"/>
        <end position="1586"/>
    </location>
</feature>
<evidence type="ECO:0000256" key="9">
    <source>
        <dbReference type="SAM" id="MobiDB-lite"/>
    </source>
</evidence>
<dbReference type="Pfam" id="PF23096">
    <property type="entry name" value="HEAT_PSME4"/>
    <property type="match status" value="1"/>
</dbReference>
<feature type="compositionally biased region" description="Polar residues" evidence="9">
    <location>
        <begin position="1567"/>
        <end position="1576"/>
    </location>
</feature>
<dbReference type="Pfam" id="PF11919">
    <property type="entry name" value="PSME4_C"/>
    <property type="match status" value="1"/>
</dbReference>
<evidence type="ECO:0000256" key="6">
    <source>
        <dbReference type="ARBA" id="ARBA00022763"/>
    </source>
</evidence>
<evidence type="ECO:0000313" key="13">
    <source>
        <dbReference type="EMBL" id="JAV09399.1"/>
    </source>
</evidence>
<keyword evidence="13" id="KW-0647">Proteasome</keyword>
<dbReference type="PANTHER" id="PTHR32170">
    <property type="entry name" value="PROTEASOME ACTIVATOR COMPLEX SUBUNIT 4"/>
    <property type="match status" value="1"/>
</dbReference>
<dbReference type="InterPro" id="IPR021843">
    <property type="entry name" value="PSME4_C"/>
</dbReference>
<evidence type="ECO:0000259" key="10">
    <source>
        <dbReference type="Pfam" id="PF11919"/>
    </source>
</evidence>
<dbReference type="GO" id="GO:0070628">
    <property type="term" value="F:proteasome binding"/>
    <property type="evidence" value="ECO:0007669"/>
    <property type="project" value="InterPro"/>
</dbReference>
<comment type="similarity">
    <text evidence="3">Belongs to the BLM10 family.</text>
</comment>
<dbReference type="InterPro" id="IPR011989">
    <property type="entry name" value="ARM-like"/>
</dbReference>
<dbReference type="PANTHER" id="PTHR32170:SF3">
    <property type="entry name" value="PROTEASOME ACTIVATOR COMPLEX SUBUNIT 4"/>
    <property type="match status" value="1"/>
</dbReference>
<keyword evidence="6" id="KW-0227">DNA damage</keyword>
<feature type="domain" description="Proteasome activator complex subunit 4 C-terminal" evidence="10">
    <location>
        <begin position="1795"/>
        <end position="1880"/>
    </location>
</feature>
<dbReference type="InterPro" id="IPR035309">
    <property type="entry name" value="PSME4"/>
</dbReference>
<comment type="subcellular location">
    <subcellularLocation>
        <location evidence="2">Cytoplasm</location>
    </subcellularLocation>
    <subcellularLocation>
        <location evidence="1">Nucleus speckle</location>
    </subcellularLocation>
</comment>
<dbReference type="GO" id="GO:0000502">
    <property type="term" value="C:proteasome complex"/>
    <property type="evidence" value="ECO:0007669"/>
    <property type="project" value="UniProtKB-KW"/>
</dbReference>
<evidence type="ECO:0000256" key="4">
    <source>
        <dbReference type="ARBA" id="ARBA00022490"/>
    </source>
</evidence>
<dbReference type="InterPro" id="IPR032430">
    <property type="entry name" value="Blm10_mid"/>
</dbReference>
<accession>A0A1L8DSH8</accession>
<dbReference type="GO" id="GO:0016504">
    <property type="term" value="F:peptidase activator activity"/>
    <property type="evidence" value="ECO:0007669"/>
    <property type="project" value="InterPro"/>
</dbReference>
<dbReference type="GO" id="GO:0010499">
    <property type="term" value="P:proteasomal ubiquitin-independent protein catabolic process"/>
    <property type="evidence" value="ECO:0007669"/>
    <property type="project" value="TreeGrafter"/>
</dbReference>
<dbReference type="GO" id="GO:0006281">
    <property type="term" value="P:DNA repair"/>
    <property type="evidence" value="ECO:0007669"/>
    <property type="project" value="UniProtKB-KW"/>
</dbReference>
<dbReference type="Gene3D" id="1.25.10.10">
    <property type="entry name" value="Leucine-rich Repeat Variant"/>
    <property type="match status" value="1"/>
</dbReference>
<keyword evidence="5" id="KW-0677">Repeat</keyword>
<keyword evidence="8" id="KW-0539">Nucleus</keyword>
<protein>
    <submittedName>
        <fullName evidence="13">Putative proteasome activator complex subunit 4</fullName>
    </submittedName>
</protein>
<evidence type="ECO:0000259" key="11">
    <source>
        <dbReference type="Pfam" id="PF16507"/>
    </source>
</evidence>
<dbReference type="EMBL" id="GFDF01004685">
    <property type="protein sequence ID" value="JAV09399.1"/>
    <property type="molecule type" value="Transcribed_RNA"/>
</dbReference>
<proteinExistence type="inferred from homology"/>
<organism evidence="13">
    <name type="scientific">Nyssomyia neivai</name>
    <dbReference type="NCBI Taxonomy" id="330878"/>
    <lineage>
        <taxon>Eukaryota</taxon>
        <taxon>Metazoa</taxon>
        <taxon>Ecdysozoa</taxon>
        <taxon>Arthropoda</taxon>
        <taxon>Hexapoda</taxon>
        <taxon>Insecta</taxon>
        <taxon>Pterygota</taxon>
        <taxon>Neoptera</taxon>
        <taxon>Endopterygota</taxon>
        <taxon>Diptera</taxon>
        <taxon>Nematocera</taxon>
        <taxon>Psychodoidea</taxon>
        <taxon>Psychodidae</taxon>
        <taxon>Nyssomyia</taxon>
    </lineage>
</organism>
<feature type="compositionally biased region" description="Basic and acidic residues" evidence="9">
    <location>
        <begin position="12"/>
        <end position="23"/>
    </location>
</feature>
<dbReference type="GO" id="GO:0005829">
    <property type="term" value="C:cytosol"/>
    <property type="evidence" value="ECO:0007669"/>
    <property type="project" value="TreeGrafter"/>
</dbReference>
<evidence type="ECO:0000259" key="12">
    <source>
        <dbReference type="Pfam" id="PF23096"/>
    </source>
</evidence>
<dbReference type="SUPFAM" id="SSF48371">
    <property type="entry name" value="ARM repeat"/>
    <property type="match status" value="2"/>
</dbReference>
<dbReference type="GO" id="GO:0016607">
    <property type="term" value="C:nuclear speck"/>
    <property type="evidence" value="ECO:0007669"/>
    <property type="project" value="UniProtKB-SubCell"/>
</dbReference>
<reference evidence="13" key="1">
    <citation type="submission" date="2016-12" db="EMBL/GenBank/DDBJ databases">
        <title>An insight into the sialome and mialome of the sand fly, Nyssomyia neivai.</title>
        <authorList>
            <person name="Sebastian V."/>
            <person name="Goulart T.M."/>
            <person name="Oliveira W."/>
            <person name="Calvo E."/>
            <person name="Oliveira L.F."/>
            <person name="Pinto M.C."/>
            <person name="Rosselino A.M."/>
            <person name="Ribeiro J.M."/>
        </authorList>
    </citation>
    <scope>NUCLEOTIDE SEQUENCE</scope>
</reference>
<dbReference type="InterPro" id="IPR055455">
    <property type="entry name" value="HEAT_PSME4"/>
</dbReference>
<feature type="compositionally biased region" description="Acidic residues" evidence="9">
    <location>
        <begin position="1"/>
        <end position="10"/>
    </location>
</feature>
<feature type="domain" description="Proteasome activator Blm10 middle HEAT repeats region" evidence="11">
    <location>
        <begin position="354"/>
        <end position="846"/>
    </location>
</feature>
<evidence type="ECO:0000256" key="3">
    <source>
        <dbReference type="ARBA" id="ARBA00005739"/>
    </source>
</evidence>
<keyword evidence="7" id="KW-0234">DNA repair</keyword>
<evidence type="ECO:0000256" key="2">
    <source>
        <dbReference type="ARBA" id="ARBA00004496"/>
    </source>
</evidence>
<dbReference type="Pfam" id="PF16507">
    <property type="entry name" value="HEAT_PSME4_mid"/>
    <property type="match status" value="1"/>
</dbReference>
<keyword evidence="4" id="KW-0963">Cytoplasm</keyword>
<evidence type="ECO:0000256" key="1">
    <source>
        <dbReference type="ARBA" id="ARBA00004324"/>
    </source>
</evidence>
<name>A0A1L8DSH8_9DIPT</name>
<feature type="domain" description="Proteasome activator complex subunit 4-like HEAT repeat-like" evidence="12">
    <location>
        <begin position="1199"/>
        <end position="1482"/>
    </location>
</feature>
<evidence type="ECO:0000256" key="7">
    <source>
        <dbReference type="ARBA" id="ARBA00023204"/>
    </source>
</evidence>
<evidence type="ECO:0000256" key="5">
    <source>
        <dbReference type="ARBA" id="ARBA00022737"/>
    </source>
</evidence>
<dbReference type="InterPro" id="IPR016024">
    <property type="entry name" value="ARM-type_fold"/>
</dbReference>